<organism evidence="2 3">
    <name type="scientific">Coniochaeta ligniaria NRRL 30616</name>
    <dbReference type="NCBI Taxonomy" id="1408157"/>
    <lineage>
        <taxon>Eukaryota</taxon>
        <taxon>Fungi</taxon>
        <taxon>Dikarya</taxon>
        <taxon>Ascomycota</taxon>
        <taxon>Pezizomycotina</taxon>
        <taxon>Sordariomycetes</taxon>
        <taxon>Sordariomycetidae</taxon>
        <taxon>Coniochaetales</taxon>
        <taxon>Coniochaetaceae</taxon>
        <taxon>Coniochaeta</taxon>
    </lineage>
</organism>
<evidence type="ECO:0000313" key="3">
    <source>
        <dbReference type="Proteomes" id="UP000182658"/>
    </source>
</evidence>
<evidence type="ECO:0000256" key="1">
    <source>
        <dbReference type="SAM" id="Coils"/>
    </source>
</evidence>
<dbReference type="EMBL" id="KV875100">
    <property type="protein sequence ID" value="OIW26233.1"/>
    <property type="molecule type" value="Genomic_DNA"/>
</dbReference>
<name>A0A1J7IYS0_9PEZI</name>
<dbReference type="InParanoid" id="A0A1J7IYS0"/>
<reference evidence="2 3" key="1">
    <citation type="submission" date="2016-10" db="EMBL/GenBank/DDBJ databases">
        <title>Draft genome sequence of Coniochaeta ligniaria NRRL30616, a lignocellulolytic fungus for bioabatement of inhibitors in plant biomass hydrolysates.</title>
        <authorList>
            <consortium name="DOE Joint Genome Institute"/>
            <person name="Jimenez D.J."/>
            <person name="Hector R.E."/>
            <person name="Riley R."/>
            <person name="Sun H."/>
            <person name="Grigoriev I.V."/>
            <person name="Van Elsas J.D."/>
            <person name="Nichols N.N."/>
        </authorList>
    </citation>
    <scope>NUCLEOTIDE SEQUENCE [LARGE SCALE GENOMIC DNA]</scope>
    <source>
        <strain evidence="2 3">NRRL 30616</strain>
    </source>
</reference>
<keyword evidence="1" id="KW-0175">Coiled coil</keyword>
<evidence type="ECO:0000313" key="2">
    <source>
        <dbReference type="EMBL" id="OIW26233.1"/>
    </source>
</evidence>
<proteinExistence type="predicted"/>
<feature type="coiled-coil region" evidence="1">
    <location>
        <begin position="15"/>
        <end position="49"/>
    </location>
</feature>
<sequence>MNSNGYESVSLDEVKELLRQQAEVFKVEMEDIKHKLEMAQRNSDAQKRMYDAVLKAMPTPEQHAAISNAMPTLEQNVNRTLTLKQNVQELSMKSTEKIDDLETIILGLKAQASNSAVEIARLYDHLTTQGLSTAPMQNMRIQQDHMRALITDLEQQQARTNARHASEGSIACNCAHKTMNEKMAKMAHRISSVR</sequence>
<protein>
    <submittedName>
        <fullName evidence="2">Uncharacterized protein</fullName>
    </submittedName>
</protein>
<keyword evidence="3" id="KW-1185">Reference proteome</keyword>
<dbReference type="OrthoDB" id="5255163at2759"/>
<dbReference type="Proteomes" id="UP000182658">
    <property type="component" value="Unassembled WGS sequence"/>
</dbReference>
<accession>A0A1J7IYS0</accession>
<dbReference type="AlphaFoldDB" id="A0A1J7IYS0"/>
<gene>
    <name evidence="2" type="ORF">CONLIGDRAFT_646418</name>
</gene>